<dbReference type="EMBL" id="MN739504">
    <property type="protein sequence ID" value="QHT08977.1"/>
    <property type="molecule type" value="Genomic_DNA"/>
</dbReference>
<evidence type="ECO:0000313" key="1">
    <source>
        <dbReference type="EMBL" id="QHT08977.1"/>
    </source>
</evidence>
<dbReference type="AlphaFoldDB" id="A0A6C0CXI7"/>
<reference evidence="1" key="1">
    <citation type="journal article" date="2020" name="Nature">
        <title>Giant virus diversity and host interactions through global metagenomics.</title>
        <authorList>
            <person name="Schulz F."/>
            <person name="Roux S."/>
            <person name="Paez-Espino D."/>
            <person name="Jungbluth S."/>
            <person name="Walsh D.A."/>
            <person name="Denef V.J."/>
            <person name="McMahon K.D."/>
            <person name="Konstantinidis K.T."/>
            <person name="Eloe-Fadrosh E.A."/>
            <person name="Kyrpides N.C."/>
            <person name="Woyke T."/>
        </authorList>
    </citation>
    <scope>NUCLEOTIDE SEQUENCE</scope>
    <source>
        <strain evidence="1">GVMAG-M-3300023109-53</strain>
    </source>
</reference>
<proteinExistence type="predicted"/>
<protein>
    <submittedName>
        <fullName evidence="1">Uncharacterized protein</fullName>
    </submittedName>
</protein>
<name>A0A6C0CXI7_9ZZZZ</name>
<sequence length="122" mass="14610">MSTELYSDLKPDLISKLDSYIDNNKPSKPSCLSNHQIPISISNLETIKKTNEPSYIYAGDFSSGYYYCNYYRHSNGNIYVMNFYMQKFDEYYLLEEWEKQLKRYETWVKSFEESDKTNPIQQ</sequence>
<organism evidence="1">
    <name type="scientific">viral metagenome</name>
    <dbReference type="NCBI Taxonomy" id="1070528"/>
    <lineage>
        <taxon>unclassified sequences</taxon>
        <taxon>metagenomes</taxon>
        <taxon>organismal metagenomes</taxon>
    </lineage>
</organism>
<accession>A0A6C0CXI7</accession>